<name>A0A8H2M5K0_9FIRM</name>
<dbReference type="GO" id="GO:0016783">
    <property type="term" value="F:sulfurtransferase activity"/>
    <property type="evidence" value="ECO:0007669"/>
    <property type="project" value="InterPro"/>
</dbReference>
<dbReference type="InterPro" id="IPR003786">
    <property type="entry name" value="FdhD"/>
</dbReference>
<dbReference type="Proteomes" id="UP000377798">
    <property type="component" value="Unassembled WGS sequence"/>
</dbReference>
<dbReference type="Gene3D" id="3.40.140.10">
    <property type="entry name" value="Cytidine Deaminase, domain 2"/>
    <property type="match status" value="1"/>
</dbReference>
<comment type="caution">
    <text evidence="1">The sequence shown here is derived from an EMBL/GenBank/DDBJ whole genome shotgun (WGS) entry which is preliminary data.</text>
</comment>
<reference evidence="1 2" key="1">
    <citation type="submission" date="2019-02" db="EMBL/GenBank/DDBJ databases">
        <authorList>
            <consortium name="Pathogen Informatics"/>
        </authorList>
    </citation>
    <scope>NUCLEOTIDE SEQUENCE [LARGE SCALE GENOMIC DNA]</scope>
    <source>
        <strain evidence="1 2">3012STDY7089603</strain>
    </source>
</reference>
<protein>
    <submittedName>
        <fullName evidence="1">Formate dehydrogenase accessory protein</fullName>
    </submittedName>
</protein>
<dbReference type="Pfam" id="PF02634">
    <property type="entry name" value="FdhD-NarQ"/>
    <property type="match status" value="1"/>
</dbReference>
<organism evidence="1 2">
    <name type="scientific">Urinicoccus massiliensis</name>
    <dbReference type="NCBI Taxonomy" id="1723382"/>
    <lineage>
        <taxon>Bacteria</taxon>
        <taxon>Bacillati</taxon>
        <taxon>Bacillota</taxon>
        <taxon>Tissierellia</taxon>
        <taxon>Tissierellales</taxon>
        <taxon>Peptoniphilaceae</taxon>
        <taxon>Urinicoccus</taxon>
    </lineage>
</organism>
<dbReference type="SUPFAM" id="SSF53927">
    <property type="entry name" value="Cytidine deaminase-like"/>
    <property type="match status" value="1"/>
</dbReference>
<dbReference type="EMBL" id="CAACYI010000001">
    <property type="protein sequence ID" value="VFB16516.1"/>
    <property type="molecule type" value="Genomic_DNA"/>
</dbReference>
<evidence type="ECO:0000313" key="1">
    <source>
        <dbReference type="EMBL" id="VFB16516.1"/>
    </source>
</evidence>
<dbReference type="AlphaFoldDB" id="A0A8H2M5K0"/>
<accession>A0A8H2M5K0</accession>
<gene>
    <name evidence="1" type="ORF">NCTC13150_01065</name>
</gene>
<proteinExistence type="predicted"/>
<sequence length="54" mass="5883">MGSGENLGLEIVKGSAPRSAIQPDVDLAKEYNVTLLGFTRGNRFNIYTNPDKVD</sequence>
<evidence type="ECO:0000313" key="2">
    <source>
        <dbReference type="Proteomes" id="UP000377798"/>
    </source>
</evidence>
<keyword evidence="2" id="KW-1185">Reference proteome</keyword>
<dbReference type="InterPro" id="IPR016193">
    <property type="entry name" value="Cytidine_deaminase-like"/>
</dbReference>